<dbReference type="Gene3D" id="3.40.190.10">
    <property type="entry name" value="Periplasmic binding protein-like II"/>
    <property type="match status" value="2"/>
</dbReference>
<dbReference type="Proteomes" id="UP000588112">
    <property type="component" value="Unassembled WGS sequence"/>
</dbReference>
<keyword evidence="3" id="KW-1185">Reference proteome</keyword>
<dbReference type="RefSeq" id="WP_184613006.1">
    <property type="nucleotide sequence ID" value="NZ_BOOS01000075.1"/>
</dbReference>
<sequence>MQELWYTRAPEPTATGIAADLGWLDDEFAPEGIAVRPFRETSGLDGHAGGPLRTLLHESGNVPALWARSRGASSRLVALAWAETPQVVLTRAHVTIREPEDLRGRRLGLPLRADVPVDVERATALRGLRNALWAGGLTLNDVHLIDVPAAPGASAPEVDALAGGEVDAVYVGSAAVLHDAEARGLPVAIDLGVHPDKRVRVNDATLRLITVDQLLLDIRPDVVARFLRVLLDAADWAAAYPRQAVLLAGENDGTPGRGWDAPPPGLADLRVDLSAERLGLLAEQERFLRSHGFLESAVDVHGWADGTALAAAHAGRRSYQEQTV</sequence>
<reference evidence="2 3" key="1">
    <citation type="submission" date="2020-08" db="EMBL/GenBank/DDBJ databases">
        <title>Sequencing the genomes of 1000 actinobacteria strains.</title>
        <authorList>
            <person name="Klenk H.-P."/>
        </authorList>
    </citation>
    <scope>NUCLEOTIDE SEQUENCE [LARGE SCALE GENOMIC DNA]</scope>
    <source>
        <strain evidence="2 3">DSM 45790</strain>
    </source>
</reference>
<evidence type="ECO:0000313" key="3">
    <source>
        <dbReference type="Proteomes" id="UP000588112"/>
    </source>
</evidence>
<gene>
    <name evidence="2" type="ORF">BJ981_004203</name>
</gene>
<protein>
    <submittedName>
        <fullName evidence="2">ABC-type nitrate/sulfonate/bicarbonate transport system substrate-binding protein</fullName>
    </submittedName>
</protein>
<dbReference type="SUPFAM" id="SSF53850">
    <property type="entry name" value="Periplasmic binding protein-like II"/>
    <property type="match status" value="1"/>
</dbReference>
<dbReference type="Pfam" id="PF09084">
    <property type="entry name" value="NMT1"/>
    <property type="match status" value="1"/>
</dbReference>
<evidence type="ECO:0000313" key="2">
    <source>
        <dbReference type="EMBL" id="MBB5628504.1"/>
    </source>
</evidence>
<organism evidence="2 3">
    <name type="scientific">Sphaerisporangium krabiense</name>
    <dbReference type="NCBI Taxonomy" id="763782"/>
    <lineage>
        <taxon>Bacteria</taxon>
        <taxon>Bacillati</taxon>
        <taxon>Actinomycetota</taxon>
        <taxon>Actinomycetes</taxon>
        <taxon>Streptosporangiales</taxon>
        <taxon>Streptosporangiaceae</taxon>
        <taxon>Sphaerisporangium</taxon>
    </lineage>
</organism>
<feature type="domain" description="SsuA/THI5-like" evidence="1">
    <location>
        <begin position="66"/>
        <end position="244"/>
    </location>
</feature>
<dbReference type="InterPro" id="IPR015168">
    <property type="entry name" value="SsuA/THI5"/>
</dbReference>
<evidence type="ECO:0000259" key="1">
    <source>
        <dbReference type="Pfam" id="PF09084"/>
    </source>
</evidence>
<proteinExistence type="predicted"/>
<dbReference type="AlphaFoldDB" id="A0A7W8Z6Y7"/>
<accession>A0A7W8Z6Y7</accession>
<comment type="caution">
    <text evidence="2">The sequence shown here is derived from an EMBL/GenBank/DDBJ whole genome shotgun (WGS) entry which is preliminary data.</text>
</comment>
<name>A0A7W8Z6Y7_9ACTN</name>
<dbReference type="EMBL" id="JACHBR010000001">
    <property type="protein sequence ID" value="MBB5628504.1"/>
    <property type="molecule type" value="Genomic_DNA"/>
</dbReference>